<sequence>MNNPQNANMPKDQNVLSFMMQLVQEKYGDETEIDFLNQEADRLYDMFGNNLVDYFEPMLTEEQKLQFDQLVATNPEQEKLLEFLITNIPNLEQQILQVLVNFRNEYLNTPQS</sequence>
<accession>A0A955I692</accession>
<reference evidence="1" key="1">
    <citation type="submission" date="2020-04" db="EMBL/GenBank/DDBJ databases">
        <authorList>
            <person name="Zhang T."/>
        </authorList>
    </citation>
    <scope>NUCLEOTIDE SEQUENCE</scope>
    <source>
        <strain evidence="1">HKST-UBA15</strain>
    </source>
</reference>
<comment type="caution">
    <text evidence="1">The sequence shown here is derived from an EMBL/GenBank/DDBJ whole genome shotgun (WGS) entry which is preliminary data.</text>
</comment>
<evidence type="ECO:0000313" key="1">
    <source>
        <dbReference type="EMBL" id="MCA9379560.1"/>
    </source>
</evidence>
<dbReference type="EMBL" id="JAGQLL010000002">
    <property type="protein sequence ID" value="MCA9379560.1"/>
    <property type="molecule type" value="Genomic_DNA"/>
</dbReference>
<proteinExistence type="predicted"/>
<organism evidence="1 2">
    <name type="scientific">Candidatus Dojkabacteria bacterium</name>
    <dbReference type="NCBI Taxonomy" id="2099670"/>
    <lineage>
        <taxon>Bacteria</taxon>
        <taxon>Candidatus Dojkabacteria</taxon>
    </lineage>
</organism>
<name>A0A955I692_9BACT</name>
<dbReference type="Proteomes" id="UP000745577">
    <property type="component" value="Unassembled WGS sequence"/>
</dbReference>
<reference evidence="1" key="2">
    <citation type="journal article" date="2021" name="Microbiome">
        <title>Successional dynamics and alternative stable states in a saline activated sludge microbial community over 9 years.</title>
        <authorList>
            <person name="Wang Y."/>
            <person name="Ye J."/>
            <person name="Ju F."/>
            <person name="Liu L."/>
            <person name="Boyd J.A."/>
            <person name="Deng Y."/>
            <person name="Parks D.H."/>
            <person name="Jiang X."/>
            <person name="Yin X."/>
            <person name="Woodcroft B.J."/>
            <person name="Tyson G.W."/>
            <person name="Hugenholtz P."/>
            <person name="Polz M.F."/>
            <person name="Zhang T."/>
        </authorList>
    </citation>
    <scope>NUCLEOTIDE SEQUENCE</scope>
    <source>
        <strain evidence="1">HKST-UBA15</strain>
    </source>
</reference>
<evidence type="ECO:0000313" key="2">
    <source>
        <dbReference type="Proteomes" id="UP000745577"/>
    </source>
</evidence>
<gene>
    <name evidence="1" type="ORF">KC675_00080</name>
</gene>
<dbReference type="AlphaFoldDB" id="A0A955I692"/>
<protein>
    <submittedName>
        <fullName evidence="1">Uncharacterized protein</fullName>
    </submittedName>
</protein>